<sequence length="451" mass="50051">MPPKLLPILLLLILHTPSHPFPLLPPTPHPHNTLLHAHHPPPSPSILDTIDLKHSWPSSSPSFIANHWNKSPVLLKNSFRPDDELYPTVADVHALATDDDSETRLITHDASKDLYSLELGPLSPSELSPPLPHSIVINDVDRFLPHVADWMDANFDRFPNWRRDDGQVSLASKGGGIGFHVDNYDVFLIQILGTRNWTIEVEPLSEDEEFTRLDDKHDVRILKASSTKRTVTKTLKPGDMLYLPPRIPHCGTATSDDCMTLSVGFRSPSASELLSAMAEDVGERVRSGASVNSRYSESNPDYILNNPSRGLLTTEASDACKKILLEAINGVEWDHFYGKHVTTSKRFRLNHPQPAGPEQGLWGDPQSAVSSVFDNNNGMLFQAEGLTFAYNANSDLFIDGTHFPDIPPPISRVICDNRCLTKSHFDSILPLPRALLIDLVSRGFLYGCDGL</sequence>
<keyword evidence="3" id="KW-0805">Transcription regulation</keyword>
<comment type="subcellular location">
    <subcellularLocation>
        <location evidence="3">Nucleus</location>
    </subcellularLocation>
</comment>
<dbReference type="Gene3D" id="2.60.120.650">
    <property type="entry name" value="Cupin"/>
    <property type="match status" value="1"/>
</dbReference>
<dbReference type="GO" id="GO:0005506">
    <property type="term" value="F:iron ion binding"/>
    <property type="evidence" value="ECO:0007669"/>
    <property type="project" value="UniProtKB-UniRule"/>
</dbReference>
<keyword evidence="3" id="KW-0223">Dioxygenase</keyword>
<evidence type="ECO:0000313" key="6">
    <source>
        <dbReference type="EMBL" id="GMI04586.1"/>
    </source>
</evidence>
<evidence type="ECO:0000256" key="1">
    <source>
        <dbReference type="ARBA" id="ARBA00022723"/>
    </source>
</evidence>
<keyword evidence="7" id="KW-1185">Reference proteome</keyword>
<feature type="domain" description="JmjC" evidence="5">
    <location>
        <begin position="147"/>
        <end position="282"/>
    </location>
</feature>
<evidence type="ECO:0000259" key="5">
    <source>
        <dbReference type="PROSITE" id="PS51184"/>
    </source>
</evidence>
<feature type="signal peptide" evidence="4">
    <location>
        <begin position="1"/>
        <end position="20"/>
    </location>
</feature>
<organism evidence="6 7">
    <name type="scientific">Triparma laevis f. longispina</name>
    <dbReference type="NCBI Taxonomy" id="1714387"/>
    <lineage>
        <taxon>Eukaryota</taxon>
        <taxon>Sar</taxon>
        <taxon>Stramenopiles</taxon>
        <taxon>Ochrophyta</taxon>
        <taxon>Bolidophyceae</taxon>
        <taxon>Parmales</taxon>
        <taxon>Triparmaceae</taxon>
        <taxon>Triparma</taxon>
    </lineage>
</organism>
<dbReference type="Pfam" id="PF08007">
    <property type="entry name" value="JmjC_2"/>
    <property type="match status" value="1"/>
</dbReference>
<dbReference type="SUPFAM" id="SSF51197">
    <property type="entry name" value="Clavaminate synthase-like"/>
    <property type="match status" value="1"/>
</dbReference>
<evidence type="ECO:0000256" key="2">
    <source>
        <dbReference type="ARBA" id="ARBA00023004"/>
    </source>
</evidence>
<dbReference type="GO" id="GO:0016706">
    <property type="term" value="F:2-oxoglutarate-dependent dioxygenase activity"/>
    <property type="evidence" value="ECO:0007669"/>
    <property type="project" value="UniProtKB-UniRule"/>
</dbReference>
<comment type="similarity">
    <text evidence="3">Belongs to the ROX family.</text>
</comment>
<dbReference type="InterPro" id="IPR003347">
    <property type="entry name" value="JmjC_dom"/>
</dbReference>
<protein>
    <recommendedName>
        <fullName evidence="3">Bifunctional lysine-specific demethylase and histidyl-hydroxylase</fullName>
        <ecNumber evidence="3">1.14.11.-</ecNumber>
    </recommendedName>
</protein>
<comment type="caution">
    <text evidence="6">The sequence shown here is derived from an EMBL/GenBank/DDBJ whole genome shotgun (WGS) entry which is preliminary data.</text>
</comment>
<evidence type="ECO:0000256" key="3">
    <source>
        <dbReference type="RuleBase" id="RU366061"/>
    </source>
</evidence>
<keyword evidence="3" id="KW-0804">Transcription</keyword>
<dbReference type="EC" id="1.14.11.-" evidence="3"/>
<feature type="chain" id="PRO_5040769139" description="Bifunctional lysine-specific demethylase and histidyl-hydroxylase" evidence="4">
    <location>
        <begin position="21"/>
        <end position="451"/>
    </location>
</feature>
<dbReference type="PANTHER" id="PTHR13096">
    <property type="entry name" value="MINA53 MYC INDUCED NUCLEAR ANTIGEN"/>
    <property type="match status" value="1"/>
</dbReference>
<dbReference type="AlphaFoldDB" id="A0A9W7F6S3"/>
<keyword evidence="2 3" id="KW-0408">Iron</keyword>
<comment type="function">
    <text evidence="3">Oxygenase that can act as both a histone lysine demethylase and a ribosomal histidine hydroxylase.</text>
</comment>
<dbReference type="OrthoDB" id="425950at2759"/>
<accession>A0A9W7F6S3</accession>
<keyword evidence="3" id="KW-0560">Oxidoreductase</keyword>
<dbReference type="EMBL" id="BRXW01000075">
    <property type="protein sequence ID" value="GMI04586.1"/>
    <property type="molecule type" value="Genomic_DNA"/>
</dbReference>
<dbReference type="PANTHER" id="PTHR13096:SF8">
    <property type="entry name" value="RIBOSOMAL OXYGENASE 1"/>
    <property type="match status" value="1"/>
</dbReference>
<dbReference type="GO" id="GO:0005634">
    <property type="term" value="C:nucleus"/>
    <property type="evidence" value="ECO:0007669"/>
    <property type="project" value="UniProtKB-SubCell"/>
</dbReference>
<dbReference type="InterPro" id="IPR039994">
    <property type="entry name" value="NO66-like"/>
</dbReference>
<evidence type="ECO:0000256" key="4">
    <source>
        <dbReference type="SAM" id="SignalP"/>
    </source>
</evidence>
<evidence type="ECO:0000313" key="7">
    <source>
        <dbReference type="Proteomes" id="UP001165122"/>
    </source>
</evidence>
<gene>
    <name evidence="6" type="ORF">TrLO_g124</name>
</gene>
<name>A0A9W7F6S3_9STRA</name>
<dbReference type="Gene3D" id="3.40.366.30">
    <property type="entry name" value="50S ribosomal protein L16 arginine hydroxylase, Chain A, Domain 2"/>
    <property type="match status" value="1"/>
</dbReference>
<keyword evidence="4" id="KW-0732">Signal</keyword>
<proteinExistence type="inferred from homology"/>
<reference evidence="7" key="1">
    <citation type="journal article" date="2023" name="Commun. Biol.">
        <title>Genome analysis of Parmales, the sister group of diatoms, reveals the evolutionary specialization of diatoms from phago-mixotrophs to photoautotrophs.</title>
        <authorList>
            <person name="Ban H."/>
            <person name="Sato S."/>
            <person name="Yoshikawa S."/>
            <person name="Yamada K."/>
            <person name="Nakamura Y."/>
            <person name="Ichinomiya M."/>
            <person name="Sato N."/>
            <person name="Blanc-Mathieu R."/>
            <person name="Endo H."/>
            <person name="Kuwata A."/>
            <person name="Ogata H."/>
        </authorList>
    </citation>
    <scope>NUCLEOTIDE SEQUENCE [LARGE SCALE GENOMIC DNA]</scope>
    <source>
        <strain evidence="7">NIES 3700</strain>
    </source>
</reference>
<dbReference type="PROSITE" id="PS51184">
    <property type="entry name" value="JMJC"/>
    <property type="match status" value="1"/>
</dbReference>
<comment type="cofactor">
    <cofactor evidence="3">
        <name>Fe(2+)</name>
        <dbReference type="ChEBI" id="CHEBI:29033"/>
    </cofactor>
    <text evidence="3">Binds 1 Fe(2+) ion per subunit.</text>
</comment>
<keyword evidence="3" id="KW-0539">Nucleus</keyword>
<dbReference type="SMART" id="SM00558">
    <property type="entry name" value="JmjC"/>
    <property type="match status" value="1"/>
</dbReference>
<dbReference type="Proteomes" id="UP001165122">
    <property type="component" value="Unassembled WGS sequence"/>
</dbReference>
<keyword evidence="1 3" id="KW-0479">Metal-binding</keyword>